<dbReference type="GO" id="GO:0030288">
    <property type="term" value="C:outer membrane-bounded periplasmic space"/>
    <property type="evidence" value="ECO:0007669"/>
    <property type="project" value="TreeGrafter"/>
</dbReference>
<dbReference type="Gene3D" id="3.40.630.40">
    <property type="entry name" value="Zn-dependent exopeptidases"/>
    <property type="match status" value="1"/>
</dbReference>
<name>F0RWJ2_SPHGB</name>
<feature type="signal peptide" evidence="4">
    <location>
        <begin position="1"/>
        <end position="19"/>
    </location>
</feature>
<feature type="chain" id="PRO_5003257937" description="N-acetylmuramoyl-L-alanine amidase" evidence="4">
    <location>
        <begin position="20"/>
        <end position="247"/>
    </location>
</feature>
<evidence type="ECO:0000256" key="3">
    <source>
        <dbReference type="ARBA" id="ARBA00022801"/>
    </source>
</evidence>
<keyword evidence="4" id="KW-0732">Signal</keyword>
<dbReference type="Pfam" id="PF01520">
    <property type="entry name" value="Amidase_3"/>
    <property type="match status" value="1"/>
</dbReference>
<protein>
    <recommendedName>
        <fullName evidence="2">N-acetylmuramoyl-L-alanine amidase</fullName>
        <ecNumber evidence="2">3.5.1.28</ecNumber>
    </recommendedName>
</protein>
<dbReference type="KEGG" id="sbu:SpiBuddy_1799"/>
<evidence type="ECO:0000256" key="1">
    <source>
        <dbReference type="ARBA" id="ARBA00001561"/>
    </source>
</evidence>
<evidence type="ECO:0000256" key="4">
    <source>
        <dbReference type="SAM" id="SignalP"/>
    </source>
</evidence>
<dbReference type="eggNOG" id="COG0860">
    <property type="taxonomic scope" value="Bacteria"/>
</dbReference>
<proteinExistence type="predicted"/>
<dbReference type="AlphaFoldDB" id="F0RWJ2"/>
<organism evidence="6 7">
    <name type="scientific">Sphaerochaeta globosa (strain ATCC BAA-1886 / DSM 22777 / Buddy)</name>
    <name type="common">Spirochaeta sp. (strain Buddy)</name>
    <dbReference type="NCBI Taxonomy" id="158189"/>
    <lineage>
        <taxon>Bacteria</taxon>
        <taxon>Pseudomonadati</taxon>
        <taxon>Spirochaetota</taxon>
        <taxon>Spirochaetia</taxon>
        <taxon>Spirochaetales</taxon>
        <taxon>Sphaerochaetaceae</taxon>
        <taxon>Sphaerochaeta</taxon>
    </lineage>
</organism>
<dbReference type="EMBL" id="CP002541">
    <property type="protein sequence ID" value="ADY13623.1"/>
    <property type="molecule type" value="Genomic_DNA"/>
</dbReference>
<dbReference type="PANTHER" id="PTHR30404">
    <property type="entry name" value="N-ACETYLMURAMOYL-L-ALANINE AMIDASE"/>
    <property type="match status" value="1"/>
</dbReference>
<evidence type="ECO:0000259" key="5">
    <source>
        <dbReference type="SMART" id="SM00646"/>
    </source>
</evidence>
<dbReference type="Proteomes" id="UP000008466">
    <property type="component" value="Chromosome"/>
</dbReference>
<dbReference type="SUPFAM" id="SSF53187">
    <property type="entry name" value="Zn-dependent exopeptidases"/>
    <property type="match status" value="1"/>
</dbReference>
<dbReference type="InterPro" id="IPR050695">
    <property type="entry name" value="N-acetylmuramoyl_amidase_3"/>
</dbReference>
<keyword evidence="3 6" id="KW-0378">Hydrolase</keyword>
<dbReference type="STRING" id="158189.SpiBuddy_1799"/>
<dbReference type="HOGENOM" id="CLU_014322_7_1_12"/>
<dbReference type="GO" id="GO:0009253">
    <property type="term" value="P:peptidoglycan catabolic process"/>
    <property type="evidence" value="ECO:0007669"/>
    <property type="project" value="InterPro"/>
</dbReference>
<dbReference type="CDD" id="cd02696">
    <property type="entry name" value="MurNAc-LAA"/>
    <property type="match status" value="1"/>
</dbReference>
<gene>
    <name evidence="6" type="ordered locus">SpiBuddy_1799</name>
</gene>
<evidence type="ECO:0000313" key="6">
    <source>
        <dbReference type="EMBL" id="ADY13623.1"/>
    </source>
</evidence>
<evidence type="ECO:0000313" key="7">
    <source>
        <dbReference type="Proteomes" id="UP000008466"/>
    </source>
</evidence>
<sequence length="247" mass="27517">MKKVLGFVSILIMCTTLYAASDPFFYPVQTLILDAGHGGHDPGASYAWSFAGGTVYERDLTLDITKRLYALLAVSHPELQLVMTRSDDTYLSLEQRSALAYSLALRPQSSALFVSIHINSAQAKDASGFEILTKQQSKRVSFLDDKTPIENISMFSSHSILSLNRLLNHRNLVVASNFEKTLSERLVTSRNRGVKERDIYVLNASRMPSVLVEVGFLTNEEDARNLVSPQYRQRVAQVLASAIELCL</sequence>
<dbReference type="RefSeq" id="WP_013607472.1">
    <property type="nucleotide sequence ID" value="NC_015152.1"/>
</dbReference>
<dbReference type="InterPro" id="IPR002508">
    <property type="entry name" value="MurNAc-LAA_cat"/>
</dbReference>
<feature type="domain" description="MurNAc-LAA" evidence="5">
    <location>
        <begin position="102"/>
        <end position="244"/>
    </location>
</feature>
<dbReference type="PANTHER" id="PTHR30404:SF0">
    <property type="entry name" value="N-ACETYLMURAMOYL-L-ALANINE AMIDASE AMIC"/>
    <property type="match status" value="1"/>
</dbReference>
<accession>F0RWJ2</accession>
<dbReference type="SMART" id="SM00646">
    <property type="entry name" value="Ami_3"/>
    <property type="match status" value="1"/>
</dbReference>
<comment type="catalytic activity">
    <reaction evidence="1">
        <text>Hydrolyzes the link between N-acetylmuramoyl residues and L-amino acid residues in certain cell-wall glycopeptides.</text>
        <dbReference type="EC" id="3.5.1.28"/>
    </reaction>
</comment>
<reference evidence="7" key="1">
    <citation type="submission" date="2011-02" db="EMBL/GenBank/DDBJ databases">
        <title>Complete sequence of Spirochaeta sp. Buddy.</title>
        <authorList>
            <person name="Lucas S."/>
            <person name="Copeland A."/>
            <person name="Lapidus A."/>
            <person name="Cheng J.-F."/>
            <person name="Goodwin L."/>
            <person name="Pitluck S."/>
            <person name="Zeytun A."/>
            <person name="Detter J.C."/>
            <person name="Han C."/>
            <person name="Tapia R."/>
            <person name="Land M."/>
            <person name="Hauser L."/>
            <person name="Kyrpides N."/>
            <person name="Ivanova N."/>
            <person name="Mikhailova N."/>
            <person name="Pagani I."/>
            <person name="Ritalahti K.M."/>
            <person name="Loeffler F.E."/>
            <person name="Woyke T."/>
        </authorList>
    </citation>
    <scope>NUCLEOTIDE SEQUENCE [LARGE SCALE GENOMIC DNA]</scope>
    <source>
        <strain evidence="7">ATCC BAA-1886 / DSM 22777 / Buddy</strain>
    </source>
</reference>
<keyword evidence="7" id="KW-1185">Reference proteome</keyword>
<evidence type="ECO:0000256" key="2">
    <source>
        <dbReference type="ARBA" id="ARBA00011901"/>
    </source>
</evidence>
<dbReference type="GO" id="GO:0008745">
    <property type="term" value="F:N-acetylmuramoyl-L-alanine amidase activity"/>
    <property type="evidence" value="ECO:0007669"/>
    <property type="project" value="UniProtKB-EC"/>
</dbReference>
<dbReference type="EC" id="3.5.1.28" evidence="2"/>